<feature type="region of interest" description="Disordered" evidence="1">
    <location>
        <begin position="251"/>
        <end position="278"/>
    </location>
</feature>
<evidence type="ECO:0000313" key="3">
    <source>
        <dbReference type="RefSeq" id="XP_026665100.1"/>
    </source>
</evidence>
<organism evidence="2 3">
    <name type="scientific">Phoenix dactylifera</name>
    <name type="common">Date palm</name>
    <dbReference type="NCBI Taxonomy" id="42345"/>
    <lineage>
        <taxon>Eukaryota</taxon>
        <taxon>Viridiplantae</taxon>
        <taxon>Streptophyta</taxon>
        <taxon>Embryophyta</taxon>
        <taxon>Tracheophyta</taxon>
        <taxon>Spermatophyta</taxon>
        <taxon>Magnoliopsida</taxon>
        <taxon>Liliopsida</taxon>
        <taxon>Arecaceae</taxon>
        <taxon>Coryphoideae</taxon>
        <taxon>Phoeniceae</taxon>
        <taxon>Phoenix</taxon>
    </lineage>
</organism>
<dbReference type="GeneID" id="103719219"/>
<sequence length="318" mass="36037">MAGEWRGSWNGEQSYRYKEGGSRGTKSWRPPHAPGSEVPSVPLWEKKFCMHVGAIPWKRFCENKKFMGLYKNVIQWDDSAALEAFQSAKARFYAEYNGFHCNIPLPDPDLYIDEVDQDAIVDPDLVADLDEPPPAPADVYNTPTNGWDSFIFTDKPVPASGWGDAEDPVPSNKKTGEHSSANWDAYIEQIRPSGWGNASETYCSSWDIKNDSGTAWVCSGGVWGKGVVQDKPLVYGTDNYWDNWRRNPCGTWENRNSEPNRRNGRKRNGGGRFGSRYTKPKYQVDGYQSNNSWTDCRGRNRTNYPCQNTVYAKQPLAM</sequence>
<proteinExistence type="predicted"/>
<evidence type="ECO:0000313" key="2">
    <source>
        <dbReference type="Proteomes" id="UP000228380"/>
    </source>
</evidence>
<reference evidence="3" key="2">
    <citation type="submission" date="2025-08" db="UniProtKB">
        <authorList>
            <consortium name="RefSeq"/>
        </authorList>
    </citation>
    <scope>IDENTIFICATION</scope>
    <source>
        <tissue evidence="3">Young leaves</tissue>
    </source>
</reference>
<dbReference type="Proteomes" id="UP000228380">
    <property type="component" value="Chromosome 3"/>
</dbReference>
<name>A0A8B8JB21_PHODC</name>
<dbReference type="AlphaFoldDB" id="A0A8B8JB21"/>
<feature type="region of interest" description="Disordered" evidence="1">
    <location>
        <begin position="1"/>
        <end position="37"/>
    </location>
</feature>
<accession>A0A8B8JB21</accession>
<dbReference type="OrthoDB" id="1899291at2759"/>
<dbReference type="RefSeq" id="XP_026665100.1">
    <property type="nucleotide sequence ID" value="XM_026809299.2"/>
</dbReference>
<reference evidence="2" key="1">
    <citation type="journal article" date="2019" name="Nat. Commun.">
        <title>Genome-wide association mapping of date palm fruit traits.</title>
        <authorList>
            <person name="Hazzouri K.M."/>
            <person name="Gros-Balthazard M."/>
            <person name="Flowers J.M."/>
            <person name="Copetti D."/>
            <person name="Lemansour A."/>
            <person name="Lebrun M."/>
            <person name="Masmoudi K."/>
            <person name="Ferrand S."/>
            <person name="Dhar M.I."/>
            <person name="Fresquez Z.A."/>
            <person name="Rosas U."/>
            <person name="Zhang J."/>
            <person name="Talag J."/>
            <person name="Lee S."/>
            <person name="Kudrna D."/>
            <person name="Powell R.F."/>
            <person name="Leitch I.J."/>
            <person name="Krueger R.R."/>
            <person name="Wing R.A."/>
            <person name="Amiri K.M.A."/>
            <person name="Purugganan M.D."/>
        </authorList>
    </citation>
    <scope>NUCLEOTIDE SEQUENCE [LARGE SCALE GENOMIC DNA]</scope>
    <source>
        <strain evidence="2">cv. Khalas</strain>
    </source>
</reference>
<dbReference type="PANTHER" id="PTHR34567">
    <property type="entry name" value="FK506-BINDING-LIKE PROTEIN"/>
    <property type="match status" value="1"/>
</dbReference>
<dbReference type="KEGG" id="pda:103719219"/>
<gene>
    <name evidence="3" type="primary">LOC103719219</name>
</gene>
<evidence type="ECO:0000256" key="1">
    <source>
        <dbReference type="SAM" id="MobiDB-lite"/>
    </source>
</evidence>
<dbReference type="PANTHER" id="PTHR34567:SF3">
    <property type="entry name" value="FK506-BINDING-LIKE PROTEIN"/>
    <property type="match status" value="1"/>
</dbReference>
<keyword evidence="2" id="KW-1185">Reference proteome</keyword>
<protein>
    <submittedName>
        <fullName evidence="3">Uncharacterized protein LOC103719219</fullName>
    </submittedName>
</protein>